<feature type="compositionally biased region" description="Basic residues" evidence="1">
    <location>
        <begin position="543"/>
        <end position="555"/>
    </location>
</feature>
<gene>
    <name evidence="2" type="ORF">RRG08_029410</name>
</gene>
<evidence type="ECO:0000313" key="3">
    <source>
        <dbReference type="Proteomes" id="UP001283361"/>
    </source>
</evidence>
<feature type="region of interest" description="Disordered" evidence="1">
    <location>
        <begin position="265"/>
        <end position="290"/>
    </location>
</feature>
<feature type="compositionally biased region" description="Basic and acidic residues" evidence="1">
    <location>
        <begin position="392"/>
        <end position="411"/>
    </location>
</feature>
<evidence type="ECO:0000256" key="1">
    <source>
        <dbReference type="SAM" id="MobiDB-lite"/>
    </source>
</evidence>
<feature type="compositionally biased region" description="Polar residues" evidence="1">
    <location>
        <begin position="605"/>
        <end position="618"/>
    </location>
</feature>
<reference evidence="2" key="1">
    <citation type="journal article" date="2023" name="G3 (Bethesda)">
        <title>A reference genome for the long-term kleptoplast-retaining sea slug Elysia crispata morphotype clarki.</title>
        <authorList>
            <person name="Eastman K.E."/>
            <person name="Pendleton A.L."/>
            <person name="Shaikh M.A."/>
            <person name="Suttiyut T."/>
            <person name="Ogas R."/>
            <person name="Tomko P."/>
            <person name="Gavelis G."/>
            <person name="Widhalm J.R."/>
            <person name="Wisecaver J.H."/>
        </authorList>
    </citation>
    <scope>NUCLEOTIDE SEQUENCE</scope>
    <source>
        <strain evidence="2">ECLA1</strain>
    </source>
</reference>
<dbReference type="Proteomes" id="UP001283361">
    <property type="component" value="Unassembled WGS sequence"/>
</dbReference>
<feature type="compositionally biased region" description="Basic and acidic residues" evidence="1">
    <location>
        <begin position="623"/>
        <end position="635"/>
    </location>
</feature>
<comment type="caution">
    <text evidence="2">The sequence shown here is derived from an EMBL/GenBank/DDBJ whole genome shotgun (WGS) entry which is preliminary data.</text>
</comment>
<organism evidence="2 3">
    <name type="scientific">Elysia crispata</name>
    <name type="common">lettuce slug</name>
    <dbReference type="NCBI Taxonomy" id="231223"/>
    <lineage>
        <taxon>Eukaryota</taxon>
        <taxon>Metazoa</taxon>
        <taxon>Spiralia</taxon>
        <taxon>Lophotrochozoa</taxon>
        <taxon>Mollusca</taxon>
        <taxon>Gastropoda</taxon>
        <taxon>Heterobranchia</taxon>
        <taxon>Euthyneura</taxon>
        <taxon>Panpulmonata</taxon>
        <taxon>Sacoglossa</taxon>
        <taxon>Placobranchoidea</taxon>
        <taxon>Plakobranchidae</taxon>
        <taxon>Elysia</taxon>
    </lineage>
</organism>
<sequence>MLLRVSNAGLQDDLRNTMRTYTEEKHQLRAHLSTLRLDLSQLHRDDRTVSSSDQSCAASHVSFPTSDVEPELKRLMEEEEDEYEDHMTIRSTKTHASTTAAALPSSLQLPALKGLINPYKSHNPGNPSKNLRFSSQTMMGRNNEIGPGEKDALDGSSKKSFLKDDGWEDVQAQESKEHKKFKELQKNQDMLRNIGRANLREKRMSLIRLPTITSAKKRRQTTWDSGKNVSRPTGKSTVFETYPYLEDSVKIKKRNFKIPAIRDPKRSEIQLDPDVPRQPDHQKKKKVQFTRPGEVNTSILSVVGANPNLTMASTGGLNASSTTSATVSVSGTENAHNESIMGGESLNTTLADTTMGDTSFQHINFDPEQMKVLAQIGCVDKTARGDVSGASTEREKDVSARSDEKPTEAEATTKKFSEELANMKPTDLPPLKIKTLMRKNVILHDLNTSGQRKAGHSKGNWDKGSDVSVLTKISRLSLETEEWKSSYMSVPDPDKRKKTLSDIMFAVRTRMRENEASLRFGETPRPSDEGYGFLLADPFQQKSPRRSNKSPRKVVKGQSVRGAASLQIPSKKRVAGEQGGKTAAQLQGYLRRVFRHRRGQPAAGDTSNRSSKSDQSGVQAEAEEARKVKAADKGGDGSALQQPCSKEAARLDRHRGMGIMPVAQQA</sequence>
<protein>
    <submittedName>
        <fullName evidence="2">Uncharacterized protein</fullName>
    </submittedName>
</protein>
<feature type="compositionally biased region" description="Basic and acidic residues" evidence="1">
    <location>
        <begin position="265"/>
        <end position="281"/>
    </location>
</feature>
<feature type="region of interest" description="Disordered" evidence="1">
    <location>
        <begin position="516"/>
        <end position="582"/>
    </location>
</feature>
<keyword evidence="3" id="KW-1185">Reference proteome</keyword>
<name>A0AAE1D7J1_9GAST</name>
<evidence type="ECO:0000313" key="2">
    <source>
        <dbReference type="EMBL" id="KAK3760379.1"/>
    </source>
</evidence>
<dbReference type="EMBL" id="JAWDGP010004990">
    <property type="protein sequence ID" value="KAK3760379.1"/>
    <property type="molecule type" value="Genomic_DNA"/>
</dbReference>
<proteinExistence type="predicted"/>
<dbReference type="AlphaFoldDB" id="A0AAE1D7J1"/>
<feature type="region of interest" description="Disordered" evidence="1">
    <location>
        <begin position="598"/>
        <end position="666"/>
    </location>
</feature>
<accession>A0AAE1D7J1</accession>
<feature type="region of interest" description="Disordered" evidence="1">
    <location>
        <begin position="385"/>
        <end position="411"/>
    </location>
</feature>